<evidence type="ECO:0000256" key="1">
    <source>
        <dbReference type="ARBA" id="ARBA00008591"/>
    </source>
</evidence>
<dbReference type="InterPro" id="IPR002727">
    <property type="entry name" value="DUF47"/>
</dbReference>
<evidence type="ECO:0008006" key="5">
    <source>
        <dbReference type="Google" id="ProtNLM"/>
    </source>
</evidence>
<evidence type="ECO:0000256" key="2">
    <source>
        <dbReference type="SAM" id="Coils"/>
    </source>
</evidence>
<keyword evidence="2" id="KW-0175">Coiled coil</keyword>
<protein>
    <recommendedName>
        <fullName evidence="5">TIGR00153 family protein</fullName>
    </recommendedName>
</protein>
<dbReference type="EMBL" id="CP018799">
    <property type="protein sequence ID" value="ATX80193.1"/>
    <property type="molecule type" value="Genomic_DNA"/>
</dbReference>
<dbReference type="KEGG" id="maes:Ga0123461_1780"/>
<dbReference type="NCBIfam" id="TIGR00153">
    <property type="entry name" value="TIGR00153 family protein"/>
    <property type="match status" value="1"/>
</dbReference>
<sequence>MVRRSPISNMFAGSPIKPLQEHISKAHEAVKKLEPFFVAVIAKDYEQAAILEREIHRLEVEADDLKHSLRIQLPNSLFMPMPRERILDIVLNQDRLANKSKEIAGYVIGRQMAIPEELADLLVELVKQSVASSRQAKKIVNELDELVEVGFRGREVNTVEEMINDLDDIEYGADKLGTQINNALFVIEKNLDPIDAVFLYRVIQNVGEVADIAQRVGARLELLLAR</sequence>
<organism evidence="3 4">
    <name type="scientific">Mariprofundus aestuarium</name>
    <dbReference type="NCBI Taxonomy" id="1921086"/>
    <lineage>
        <taxon>Bacteria</taxon>
        <taxon>Pseudomonadati</taxon>
        <taxon>Pseudomonadota</taxon>
        <taxon>Candidatius Mariprofundia</taxon>
        <taxon>Mariprofundales</taxon>
        <taxon>Mariprofundaceae</taxon>
        <taxon>Mariprofundus</taxon>
    </lineage>
</organism>
<comment type="similarity">
    <text evidence="1">Belongs to the UPF0111 family.</text>
</comment>
<dbReference type="InterPro" id="IPR018445">
    <property type="entry name" value="Put_Phosphate_transp_reg"/>
</dbReference>
<dbReference type="SUPFAM" id="SSF109755">
    <property type="entry name" value="PhoU-like"/>
    <property type="match status" value="1"/>
</dbReference>
<evidence type="ECO:0000313" key="4">
    <source>
        <dbReference type="Proteomes" id="UP000231701"/>
    </source>
</evidence>
<gene>
    <name evidence="3" type="ORF">Ga0123461_1780</name>
</gene>
<name>A0A2K8KZ33_MARES</name>
<evidence type="ECO:0000313" key="3">
    <source>
        <dbReference type="EMBL" id="ATX80193.1"/>
    </source>
</evidence>
<dbReference type="AlphaFoldDB" id="A0A2K8KZ33"/>
<proteinExistence type="inferred from homology"/>
<reference evidence="3 4" key="1">
    <citation type="submission" date="2016-12" db="EMBL/GenBank/DDBJ databases">
        <title>Isolation and genomic insights into novel planktonic Zetaproteobacteria from stratified waters of the Chesapeake Bay.</title>
        <authorList>
            <person name="McAllister S.M."/>
            <person name="Kato S."/>
            <person name="Chan C.S."/>
            <person name="Chiu B.K."/>
            <person name="Field E.K."/>
        </authorList>
    </citation>
    <scope>NUCLEOTIDE SEQUENCE [LARGE SCALE GENOMIC DNA]</scope>
    <source>
        <strain evidence="3 4">CP-5</strain>
    </source>
</reference>
<dbReference type="Gene3D" id="1.20.58.220">
    <property type="entry name" value="Phosphate transport system protein phou homolog 2, domain 2"/>
    <property type="match status" value="1"/>
</dbReference>
<accession>A0A2K8KZ33</accession>
<dbReference type="InterPro" id="IPR038078">
    <property type="entry name" value="PhoU-like_sf"/>
</dbReference>
<keyword evidence="4" id="KW-1185">Reference proteome</keyword>
<dbReference type="PANTHER" id="PTHR36536">
    <property type="entry name" value="UPF0111 PROTEIN HI_1603"/>
    <property type="match status" value="1"/>
</dbReference>
<dbReference type="RefSeq" id="WP_100277994.1">
    <property type="nucleotide sequence ID" value="NZ_CP018799.1"/>
</dbReference>
<dbReference type="OrthoDB" id="9780540at2"/>
<dbReference type="PANTHER" id="PTHR36536:SF3">
    <property type="entry name" value="UPF0111 PROTEIN HI_1603"/>
    <property type="match status" value="1"/>
</dbReference>
<feature type="coiled-coil region" evidence="2">
    <location>
        <begin position="41"/>
        <end position="68"/>
    </location>
</feature>
<dbReference type="Pfam" id="PF01865">
    <property type="entry name" value="PhoU_div"/>
    <property type="match status" value="1"/>
</dbReference>
<dbReference type="Proteomes" id="UP000231701">
    <property type="component" value="Chromosome"/>
</dbReference>